<dbReference type="PANTHER" id="PTHR19306:SF6">
    <property type="entry name" value="STRUCTURAL MAINTENANCE OF CHROMOSOMES PROTEIN 6"/>
    <property type="match status" value="1"/>
</dbReference>
<keyword evidence="10" id="KW-0234">DNA repair</keyword>
<evidence type="ECO:0000256" key="4">
    <source>
        <dbReference type="ARBA" id="ARBA00022454"/>
    </source>
</evidence>
<gene>
    <name evidence="15" type="ORF">Pmani_014704</name>
</gene>
<dbReference type="GO" id="GO:0035861">
    <property type="term" value="C:site of double-strand break"/>
    <property type="evidence" value="ECO:0007669"/>
    <property type="project" value="TreeGrafter"/>
</dbReference>
<feature type="region of interest" description="Disordered" evidence="13">
    <location>
        <begin position="1"/>
        <end position="50"/>
    </location>
</feature>
<dbReference type="Pfam" id="PF13476">
    <property type="entry name" value="AAA_23"/>
    <property type="match status" value="1"/>
</dbReference>
<keyword evidence="4" id="KW-0158">Chromosome</keyword>
<keyword evidence="5" id="KW-0547">Nucleotide-binding</keyword>
<feature type="compositionally biased region" description="Basic and acidic residues" evidence="13">
    <location>
        <begin position="10"/>
        <end position="27"/>
    </location>
</feature>
<dbReference type="SUPFAM" id="SSF57997">
    <property type="entry name" value="Tropomyosin"/>
    <property type="match status" value="1"/>
</dbReference>
<keyword evidence="9" id="KW-0233">DNA recombination</keyword>
<dbReference type="GO" id="GO:0016887">
    <property type="term" value="F:ATP hydrolysis activity"/>
    <property type="evidence" value="ECO:0007669"/>
    <property type="project" value="InterPro"/>
</dbReference>
<keyword evidence="11" id="KW-0539">Nucleus</keyword>
<name>A0AAE1PUX3_9EUCA</name>
<feature type="coiled-coil region" evidence="12">
    <location>
        <begin position="681"/>
        <end position="799"/>
    </location>
</feature>
<accession>A0AAE1PUX3</accession>
<evidence type="ECO:0000256" key="11">
    <source>
        <dbReference type="ARBA" id="ARBA00023242"/>
    </source>
</evidence>
<evidence type="ECO:0000256" key="7">
    <source>
        <dbReference type="ARBA" id="ARBA00022840"/>
    </source>
</evidence>
<evidence type="ECO:0000256" key="1">
    <source>
        <dbReference type="ARBA" id="ARBA00004123"/>
    </source>
</evidence>
<proteinExistence type="inferred from homology"/>
<evidence type="ECO:0000256" key="8">
    <source>
        <dbReference type="ARBA" id="ARBA00023054"/>
    </source>
</evidence>
<keyword evidence="7" id="KW-0067">ATP-binding</keyword>
<dbReference type="EMBL" id="JAWZYT010001251">
    <property type="protein sequence ID" value="KAK4313990.1"/>
    <property type="molecule type" value="Genomic_DNA"/>
</dbReference>
<evidence type="ECO:0000256" key="12">
    <source>
        <dbReference type="SAM" id="Coils"/>
    </source>
</evidence>
<evidence type="ECO:0000256" key="3">
    <source>
        <dbReference type="ARBA" id="ARBA00006793"/>
    </source>
</evidence>
<feature type="domain" description="Rad50/SbcC-type AAA" evidence="14">
    <location>
        <begin position="63"/>
        <end position="333"/>
    </location>
</feature>
<keyword evidence="6" id="KW-0227">DNA damage</keyword>
<dbReference type="GO" id="GO:0005634">
    <property type="term" value="C:nucleus"/>
    <property type="evidence" value="ECO:0007669"/>
    <property type="project" value="UniProtKB-SubCell"/>
</dbReference>
<evidence type="ECO:0000256" key="2">
    <source>
        <dbReference type="ARBA" id="ARBA00004286"/>
    </source>
</evidence>
<dbReference type="GO" id="GO:0003684">
    <property type="term" value="F:damaged DNA binding"/>
    <property type="evidence" value="ECO:0007669"/>
    <property type="project" value="TreeGrafter"/>
</dbReference>
<evidence type="ECO:0000313" key="16">
    <source>
        <dbReference type="Proteomes" id="UP001292094"/>
    </source>
</evidence>
<keyword evidence="16" id="KW-1185">Reference proteome</keyword>
<dbReference type="PANTHER" id="PTHR19306">
    <property type="entry name" value="STRUCTURAL MAINTENANCE OF CHROMOSOMES 5,6 SMC5, SMC6"/>
    <property type="match status" value="1"/>
</dbReference>
<dbReference type="GO" id="GO:0005524">
    <property type="term" value="F:ATP binding"/>
    <property type="evidence" value="ECO:0007669"/>
    <property type="project" value="UniProtKB-KW"/>
</dbReference>
<organism evidence="15 16">
    <name type="scientific">Petrolisthes manimaculis</name>
    <dbReference type="NCBI Taxonomy" id="1843537"/>
    <lineage>
        <taxon>Eukaryota</taxon>
        <taxon>Metazoa</taxon>
        <taxon>Ecdysozoa</taxon>
        <taxon>Arthropoda</taxon>
        <taxon>Crustacea</taxon>
        <taxon>Multicrustacea</taxon>
        <taxon>Malacostraca</taxon>
        <taxon>Eumalacostraca</taxon>
        <taxon>Eucarida</taxon>
        <taxon>Decapoda</taxon>
        <taxon>Pleocyemata</taxon>
        <taxon>Anomura</taxon>
        <taxon>Galatheoidea</taxon>
        <taxon>Porcellanidae</taxon>
        <taxon>Petrolisthes</taxon>
    </lineage>
</organism>
<evidence type="ECO:0000256" key="9">
    <source>
        <dbReference type="ARBA" id="ARBA00023172"/>
    </source>
</evidence>
<protein>
    <recommendedName>
        <fullName evidence="14">Rad50/SbcC-type AAA domain-containing protein</fullName>
    </recommendedName>
</protein>
<sequence length="1115" mass="128917">MVLSFQMAGEMRDNDHGPEDDHQDEPRSKKRRSADTSSMSTSNSVSQDTSETRTNGIIEYVLVKNFMCHDRLNFPFYPDINFIQGRNGSGKSAVLTAVVVGLGGASRLTNRGSSLKELVKYGKQIATIEISIKNSCNEPAFRHQDFGDSIIVERKIHASGGGGYRLLAKNRTVVSTKKDDLGRVLGFYNMQVDNPITVLNQDMSKSFLNSTDPRNLYKFFLKATQLQQMKEDYIYLDSALQSSSSIIQSRRESLPYMKKEVEEKRLQYEFCVTLREKRKKLSELRRELVWAVIIQKEKREAEVKRKLEAQANIKNKCEVKTEKLKQKLETLEESHRTYNEQFTKLSQETKAKSKEVQVANDAVIKTKNEMKDMQRQLRTIQRSVKEINNELALMKDAEERTNNNAQSEWSVRRAKWMAEVEEVKASQEQTKQDASTEQTHYNNLTNTLEIRKNEHSQVDFEEKALRRKIRGLEEELRGLKGQQGNQFTVFGHWVPQLLKEIDIAHSKGAFSKKPVGPLGAFVNMRDSEWGHVAEAVLGGRISAFCVDNDRDEKVLQKIMNGINMGRQPQVIVTKFREKVHDVSRFEVQSDQYPSLWSMLIINNTVVANIIIDMMKVESILLIPTAEEAGQILKDRTKVPANCKVAYTLNRDMYYPDPNYRLYSGRGKQPARFLQVSIEQLVRKMETELVNSRTEMNMVKQNLTESVKEMRKIEDEVKASNRKLKAYMRTLDQLRLKLAELQNQEEHPPPDLLQCEEDIKQQEARLAKEQETQATYEDQLAAARKRFTEASDECEKLRKVVDNIFQETKSINEKVIQFESQKKSSTSSLNSLKKDLQEILKNEQELEKMLKDASEDLSKELEAAEKFQPRIDKNRSVNEVKQLYDGLETRLNKEQAESGDPVIIAERYKETRMRHERFSEEVNQHSKLIKDIRNSLDVRQEQYKHFRKMISVYVKANFTVHLSNRKLKGSLQFDFEKETLVLNVTQMNNNYESTKDTIRGRSQKQTKKLDASSNTPRLTMMSGGERSFSTVSFLISLWNVIKSPIRILDEFDVFMDVVARRRAMNMMIQAAKPGTQYIYLSPLDTNFGEQHLKKITIFRMPDPQRNENSSSQSNSQ</sequence>
<dbReference type="SUPFAM" id="SSF52540">
    <property type="entry name" value="P-loop containing nucleoside triphosphate hydrolases"/>
    <property type="match status" value="1"/>
</dbReference>
<evidence type="ECO:0000256" key="10">
    <source>
        <dbReference type="ARBA" id="ARBA00023204"/>
    </source>
</evidence>
<comment type="similarity">
    <text evidence="3">Belongs to the SMC family. SMC6 subfamily.</text>
</comment>
<dbReference type="GO" id="GO:0003697">
    <property type="term" value="F:single-stranded DNA binding"/>
    <property type="evidence" value="ECO:0007669"/>
    <property type="project" value="TreeGrafter"/>
</dbReference>
<comment type="subcellular location">
    <subcellularLocation>
        <location evidence="2">Chromosome</location>
    </subcellularLocation>
    <subcellularLocation>
        <location evidence="1">Nucleus</location>
    </subcellularLocation>
</comment>
<comment type="caution">
    <text evidence="15">The sequence shown here is derived from an EMBL/GenBank/DDBJ whole genome shotgun (WGS) entry which is preliminary data.</text>
</comment>
<dbReference type="Gene3D" id="3.40.50.300">
    <property type="entry name" value="P-loop containing nucleotide triphosphate hydrolases"/>
    <property type="match status" value="2"/>
</dbReference>
<evidence type="ECO:0000256" key="13">
    <source>
        <dbReference type="SAM" id="MobiDB-lite"/>
    </source>
</evidence>
<feature type="compositionally biased region" description="Low complexity" evidence="13">
    <location>
        <begin position="35"/>
        <end position="49"/>
    </location>
</feature>
<evidence type="ECO:0000259" key="14">
    <source>
        <dbReference type="Pfam" id="PF13476"/>
    </source>
</evidence>
<evidence type="ECO:0000313" key="15">
    <source>
        <dbReference type="EMBL" id="KAK4313990.1"/>
    </source>
</evidence>
<evidence type="ECO:0000256" key="6">
    <source>
        <dbReference type="ARBA" id="ARBA00022763"/>
    </source>
</evidence>
<dbReference type="AlphaFoldDB" id="A0AAE1PUX3"/>
<keyword evidence="8 12" id="KW-0175">Coiled coil</keyword>
<evidence type="ECO:0000256" key="5">
    <source>
        <dbReference type="ARBA" id="ARBA00022741"/>
    </source>
</evidence>
<dbReference type="InterPro" id="IPR027417">
    <property type="entry name" value="P-loop_NTPase"/>
</dbReference>
<feature type="coiled-coil region" evidence="12">
    <location>
        <begin position="314"/>
        <end position="437"/>
    </location>
</feature>
<dbReference type="GO" id="GO:0000724">
    <property type="term" value="P:double-strand break repair via homologous recombination"/>
    <property type="evidence" value="ECO:0007669"/>
    <property type="project" value="TreeGrafter"/>
</dbReference>
<dbReference type="Proteomes" id="UP001292094">
    <property type="component" value="Unassembled WGS sequence"/>
</dbReference>
<reference evidence="15" key="1">
    <citation type="submission" date="2023-11" db="EMBL/GenBank/DDBJ databases">
        <title>Genome assemblies of two species of porcelain crab, Petrolisthes cinctipes and Petrolisthes manimaculis (Anomura: Porcellanidae).</title>
        <authorList>
            <person name="Angst P."/>
        </authorList>
    </citation>
    <scope>NUCLEOTIDE SEQUENCE</scope>
    <source>
        <strain evidence="15">PB745_02</strain>
        <tissue evidence="15">Gill</tissue>
    </source>
</reference>
<dbReference type="InterPro" id="IPR038729">
    <property type="entry name" value="Rad50/SbcC_AAA"/>
</dbReference>
<dbReference type="GO" id="GO:0030915">
    <property type="term" value="C:Smc5-Smc6 complex"/>
    <property type="evidence" value="ECO:0007669"/>
    <property type="project" value="TreeGrafter"/>
</dbReference>
<feature type="coiled-coil region" evidence="12">
    <location>
        <begin position="828"/>
        <end position="896"/>
    </location>
</feature>